<feature type="compositionally biased region" description="Basic and acidic residues" evidence="1">
    <location>
        <begin position="1068"/>
        <end position="1081"/>
    </location>
</feature>
<evidence type="ECO:0000256" key="1">
    <source>
        <dbReference type="SAM" id="MobiDB-lite"/>
    </source>
</evidence>
<dbReference type="Gene3D" id="1.25.40.10">
    <property type="entry name" value="Tetratricopeptide repeat domain"/>
    <property type="match status" value="2"/>
</dbReference>
<feature type="region of interest" description="Disordered" evidence="1">
    <location>
        <begin position="822"/>
        <end position="883"/>
    </location>
</feature>
<feature type="region of interest" description="Disordered" evidence="1">
    <location>
        <begin position="720"/>
        <end position="753"/>
    </location>
</feature>
<dbReference type="PANTHER" id="PTHR45181">
    <property type="entry name" value="HEAT SHOCK PROTEIN DNAJ WITH TETRATRICOPEPTIDE REPEAT-CONTAINING PROTEIN"/>
    <property type="match status" value="1"/>
</dbReference>
<feature type="compositionally biased region" description="Low complexity" evidence="1">
    <location>
        <begin position="14"/>
        <end position="26"/>
    </location>
</feature>
<feature type="compositionally biased region" description="Low complexity" evidence="1">
    <location>
        <begin position="1036"/>
        <end position="1049"/>
    </location>
</feature>
<dbReference type="PANTHER" id="PTHR45181:SF8">
    <property type="entry name" value="HEAT SHOCK PROTEIN DNAJ WITH TETRATRICOPEPTIDE REPEAT-CONTAINING PROTEIN"/>
    <property type="match status" value="1"/>
</dbReference>
<gene>
    <name evidence="3" type="ORF">Din_012230</name>
</gene>
<feature type="region of interest" description="Disordered" evidence="1">
    <location>
        <begin position="80"/>
        <end position="136"/>
    </location>
</feature>
<dbReference type="InterPro" id="IPR036869">
    <property type="entry name" value="J_dom_sf"/>
</dbReference>
<feature type="region of interest" description="Disordered" evidence="1">
    <location>
        <begin position="1604"/>
        <end position="1634"/>
    </location>
</feature>
<feature type="region of interest" description="Disordered" evidence="1">
    <location>
        <begin position="386"/>
        <end position="405"/>
    </location>
</feature>
<feature type="region of interest" description="Disordered" evidence="1">
    <location>
        <begin position="1036"/>
        <end position="1091"/>
    </location>
</feature>
<feature type="region of interest" description="Disordered" evidence="1">
    <location>
        <begin position="1475"/>
        <end position="1507"/>
    </location>
</feature>
<dbReference type="InterPro" id="IPR018253">
    <property type="entry name" value="DnaJ_domain_CS"/>
</dbReference>
<feature type="compositionally biased region" description="Basic and acidic residues" evidence="1">
    <location>
        <begin position="743"/>
        <end position="753"/>
    </location>
</feature>
<dbReference type="PRINTS" id="PR00625">
    <property type="entry name" value="JDOMAIN"/>
</dbReference>
<feature type="region of interest" description="Disordered" evidence="1">
    <location>
        <begin position="616"/>
        <end position="649"/>
    </location>
</feature>
<accession>A0A5B6ZFA4</accession>
<name>A0A5B6ZFA4_DAVIN</name>
<dbReference type="PROSITE" id="PS00636">
    <property type="entry name" value="DNAJ_1"/>
    <property type="match status" value="1"/>
</dbReference>
<feature type="compositionally biased region" description="Low complexity" evidence="1">
    <location>
        <begin position="617"/>
        <end position="628"/>
    </location>
</feature>
<dbReference type="InterPro" id="IPR011990">
    <property type="entry name" value="TPR-like_helical_dom_sf"/>
</dbReference>
<feature type="compositionally biased region" description="Polar residues" evidence="1">
    <location>
        <begin position="112"/>
        <end position="133"/>
    </location>
</feature>
<dbReference type="PROSITE" id="PS50076">
    <property type="entry name" value="DNAJ_2"/>
    <property type="match status" value="1"/>
</dbReference>
<reference evidence="3" key="1">
    <citation type="submission" date="2019-08" db="EMBL/GenBank/DDBJ databases">
        <title>Reference gene set and small RNA set construction with multiple tissues from Davidia involucrata Baill.</title>
        <authorList>
            <person name="Yang H."/>
            <person name="Zhou C."/>
            <person name="Li G."/>
            <person name="Wang J."/>
            <person name="Gao P."/>
            <person name="Wang M."/>
            <person name="Wang R."/>
            <person name="Zhao Y."/>
        </authorList>
    </citation>
    <scope>NUCLEOTIDE SEQUENCE</scope>
    <source>
        <tissue evidence="3">Mixed with DoveR01_LX</tissue>
    </source>
</reference>
<feature type="compositionally biased region" description="Polar residues" evidence="1">
    <location>
        <begin position="1480"/>
        <end position="1492"/>
    </location>
</feature>
<feature type="domain" description="J" evidence="2">
    <location>
        <begin position="1517"/>
        <end position="1603"/>
    </location>
</feature>
<dbReference type="EMBL" id="GHES01012230">
    <property type="protein sequence ID" value="MPA42789.1"/>
    <property type="molecule type" value="Transcribed_RNA"/>
</dbReference>
<evidence type="ECO:0000313" key="3">
    <source>
        <dbReference type="EMBL" id="MPA42789.1"/>
    </source>
</evidence>
<feature type="compositionally biased region" description="Basic residues" evidence="1">
    <location>
        <begin position="96"/>
        <end position="105"/>
    </location>
</feature>
<proteinExistence type="predicted"/>
<dbReference type="CDD" id="cd06257">
    <property type="entry name" value="DnaJ"/>
    <property type="match status" value="1"/>
</dbReference>
<feature type="region of interest" description="Disordered" evidence="1">
    <location>
        <begin position="439"/>
        <end position="459"/>
    </location>
</feature>
<dbReference type="InterPro" id="IPR019734">
    <property type="entry name" value="TPR_rpt"/>
</dbReference>
<dbReference type="SMART" id="SM00271">
    <property type="entry name" value="DnaJ"/>
    <property type="match status" value="1"/>
</dbReference>
<protein>
    <recommendedName>
        <fullName evidence="2">J domain-containing protein</fullName>
    </recommendedName>
</protein>
<dbReference type="InterPro" id="IPR001623">
    <property type="entry name" value="DnaJ_domain"/>
</dbReference>
<feature type="region of interest" description="Disordered" evidence="1">
    <location>
        <begin position="247"/>
        <end position="267"/>
    </location>
</feature>
<organism evidence="3">
    <name type="scientific">Davidia involucrata</name>
    <name type="common">Dove tree</name>
    <dbReference type="NCBI Taxonomy" id="16924"/>
    <lineage>
        <taxon>Eukaryota</taxon>
        <taxon>Viridiplantae</taxon>
        <taxon>Streptophyta</taxon>
        <taxon>Embryophyta</taxon>
        <taxon>Tracheophyta</taxon>
        <taxon>Spermatophyta</taxon>
        <taxon>Magnoliopsida</taxon>
        <taxon>eudicotyledons</taxon>
        <taxon>Gunneridae</taxon>
        <taxon>Pentapetalae</taxon>
        <taxon>asterids</taxon>
        <taxon>Cornales</taxon>
        <taxon>Nyssaceae</taxon>
        <taxon>Davidia</taxon>
    </lineage>
</organism>
<feature type="compositionally biased region" description="Basic residues" evidence="1">
    <location>
        <begin position="823"/>
        <end position="832"/>
    </location>
</feature>
<dbReference type="Pfam" id="PF13181">
    <property type="entry name" value="TPR_8"/>
    <property type="match status" value="1"/>
</dbReference>
<feature type="compositionally biased region" description="Polar residues" evidence="1">
    <location>
        <begin position="1611"/>
        <end position="1634"/>
    </location>
</feature>
<feature type="compositionally biased region" description="Basic and acidic residues" evidence="1">
    <location>
        <begin position="443"/>
        <end position="452"/>
    </location>
</feature>
<feature type="compositionally biased region" description="Polar residues" evidence="1">
    <location>
        <begin position="869"/>
        <end position="883"/>
    </location>
</feature>
<feature type="compositionally biased region" description="Polar residues" evidence="1">
    <location>
        <begin position="720"/>
        <end position="733"/>
    </location>
</feature>
<feature type="region of interest" description="Disordered" evidence="1">
    <location>
        <begin position="1"/>
        <end position="68"/>
    </location>
</feature>
<evidence type="ECO:0000259" key="2">
    <source>
        <dbReference type="PROSITE" id="PS50076"/>
    </source>
</evidence>
<dbReference type="SUPFAM" id="SSF46565">
    <property type="entry name" value="Chaperone J-domain"/>
    <property type="match status" value="1"/>
</dbReference>
<dbReference type="SMART" id="SM00028">
    <property type="entry name" value="TPR"/>
    <property type="match status" value="7"/>
</dbReference>
<sequence>MSPAVVDFRSSITSPQQMQSKQPPSSLQNPNSKPHIPFDFGPFPSNNLPEQRDSKAANSSNLGDGSDGGFNCDFSSPLVSRVSSEKSNLSAFSGRSRPRLVKQRKQLGSLYGRSTSDSAQNESGFNPFRSVSETSDRVEDATITSYGFGASTGDVKFGKFDNVGFVFGADKSNVGSSSNSEQRESGEIVGQSSADEFGKFDNLGFVFGANKSSSISNLNVEKTRYSESTGQWGANVGFMFGANKSNLVPNSKSEQRESNGTGHTGADEFGKFNNVGFVFGANKSNSVSNSKSEQTESNGSAGHSATDKFGKFVFSADKSGSILNSNMEKREYSESAVEPGANEFAKFEDIGNFFDERGKMKEENKAEFRKLNNADFVFSANHGDSVSYSNAEKKESSENVGKSAPDVRGKMKLDVGADFGNLDNVGFVFGQSWSDLRSNSTLENRESSENVEKSVSTESGRMKSGVQLGKFDNVGFVFGTYQSGPASDFQKATPDGVSIFGSSSKKSSSFRESTKLSDEMNKVNGDNSGNCSGFAKTHNLNLGSDVNSKCNFVFGGSISTATASDASPVHKLSDEMKNLNVHDYEKVDDSNKTTDFNVSSCANVNNIFLFGSNKKASGSSTGSSGTTSCNQIKNSKFEGPGSGSTVEKTEKLNLKTSDKDTSVFTDIKVTACSFGGAVENMMPNEMKNKTTRSGVGTLDGQLNLGCPSPMERQQININEKNSDDSSVGVSTPNPFAFQAGLDKSSDGPRDQLNDDVKMNKASFPSFLSFGLGFDAPSTGRVENKDKFSFTSMPDFRTPNLDVSCSFTVNLFPGLNKKLEFSASKKKRGKSRHAILVQQQTRQDHVSEEGSSQQNPESPPCYSPMDFSPYQDNNCAPSGGSSIVSTHAKDEDLAAAREGADINEGDNKCREPNEKGSDNHCERIFGVDYPLEEFVSGAETECTNTKTEQVSFNSGAGVAEAGPGVGSNMKKEESECKKPFCFASGLEDTGKRDFIFSVSSAQDNLSAAKRQYRKKYRMKVGRGSNCTSLNREVEFASSSVQSSPRASTTSHLKVAHDKKGEISNSQSKGENKSKADVEHVKQESTTAATRETCEKWRSRGNQAYKNGDLSKALEFYTKGVNSFLHSNTSGCCLEPLVLCYSNRAATRMSLGRMREALGDCTMAAELDPNFFKVQIRAAKCHLALGEVENALQYFNKCLESGRDVCLDKRIIIEAADGLQKAQKVAERTNQCAELLQQRTSNAATTALGIIAEVLPISSYSEKLLEMKGEALFTLRKYEEVIQMCEQTLDFAEKNFVMIDADGDLADGDGFKYKNSFVRLWRWHLMSKSHFHLGRLEMALNLLEKQELFRSTKDSMTQGSSIPLAVTVRELLHHKNAGNEAFQLGRHIEAVEHYTAATSSSVESRPFAAICFCNRAAAHQALGQIADAIADCSLAIALDGNYTKAVSRRATLHETIRDYEQAASDLQRFISVLDKQSKEKVQQSGTPDGPTGSSVKELRRARRRLSSVEEKAKRGTSLDLYLILGIKASDTASEIKKAYRKAALRHHPDKAGQFLTRSESGDDGRLWKEIAEEVHNAADRLFKMVGEAYAVLSDPNKRSEYDLQEEVRKLQKESNGSSASRRPSDFYSSPFESSGNRRYWQESWRTYGNSRSRW</sequence>
<feature type="compositionally biased region" description="Polar residues" evidence="1">
    <location>
        <begin position="80"/>
        <end position="93"/>
    </location>
</feature>
<dbReference type="SUPFAM" id="SSF48452">
    <property type="entry name" value="TPR-like"/>
    <property type="match status" value="2"/>
</dbReference>
<dbReference type="Pfam" id="PF00226">
    <property type="entry name" value="DnaJ"/>
    <property type="match status" value="1"/>
</dbReference>
<dbReference type="Gene3D" id="1.10.287.110">
    <property type="entry name" value="DnaJ domain"/>
    <property type="match status" value="1"/>
</dbReference>